<evidence type="ECO:0000256" key="3">
    <source>
        <dbReference type="ARBA" id="ARBA00022989"/>
    </source>
</evidence>
<dbReference type="Pfam" id="PF03544">
    <property type="entry name" value="TonB_C"/>
    <property type="match status" value="1"/>
</dbReference>
<evidence type="ECO:0000259" key="6">
    <source>
        <dbReference type="PROSITE" id="PS52015"/>
    </source>
</evidence>
<feature type="transmembrane region" description="Helical" evidence="5">
    <location>
        <begin position="6"/>
        <end position="27"/>
    </location>
</feature>
<keyword evidence="8" id="KW-1185">Reference proteome</keyword>
<dbReference type="EMBL" id="CP015136">
    <property type="protein sequence ID" value="AMY09949.1"/>
    <property type="molecule type" value="Genomic_DNA"/>
</dbReference>
<evidence type="ECO:0000256" key="4">
    <source>
        <dbReference type="ARBA" id="ARBA00023136"/>
    </source>
</evidence>
<dbReference type="PANTHER" id="PTHR34978:SF3">
    <property type="entry name" value="SLR0241 PROTEIN"/>
    <property type="match status" value="1"/>
</dbReference>
<dbReference type="SUPFAM" id="SSF74653">
    <property type="entry name" value="TolA/TonB C-terminal domain"/>
    <property type="match status" value="1"/>
</dbReference>
<dbReference type="PROSITE" id="PS52015">
    <property type="entry name" value="TONB_CTD"/>
    <property type="match status" value="1"/>
</dbReference>
<dbReference type="PANTHER" id="PTHR34978">
    <property type="entry name" value="POSSIBLE SENSOR-TRANSDUCER PROTEIN BLAR"/>
    <property type="match status" value="1"/>
</dbReference>
<evidence type="ECO:0000256" key="1">
    <source>
        <dbReference type="ARBA" id="ARBA00004167"/>
    </source>
</evidence>
<dbReference type="NCBIfam" id="TIGR01352">
    <property type="entry name" value="tonB_Cterm"/>
    <property type="match status" value="1"/>
</dbReference>
<dbReference type="STRING" id="1855912.LuPra_03176"/>
<protein>
    <recommendedName>
        <fullName evidence="6">TonB C-terminal domain-containing protein</fullName>
    </recommendedName>
</protein>
<proteinExistence type="predicted"/>
<dbReference type="CDD" id="cd07341">
    <property type="entry name" value="M56_BlaR1_MecR1_like"/>
    <property type="match status" value="1"/>
</dbReference>
<dbReference type="InterPro" id="IPR008756">
    <property type="entry name" value="Peptidase_M56"/>
</dbReference>
<dbReference type="RefSeq" id="WP_110171642.1">
    <property type="nucleotide sequence ID" value="NZ_CP015136.1"/>
</dbReference>
<keyword evidence="2 5" id="KW-0812">Transmembrane</keyword>
<dbReference type="OrthoDB" id="110340at2"/>
<keyword evidence="4 5" id="KW-0472">Membrane</keyword>
<accession>A0A143PQ54</accession>
<dbReference type="InterPro" id="IPR037682">
    <property type="entry name" value="TonB_C"/>
</dbReference>
<gene>
    <name evidence="7" type="ORF">LuPra_03176</name>
</gene>
<dbReference type="Proteomes" id="UP000076079">
    <property type="component" value="Chromosome"/>
</dbReference>
<organism evidence="7 8">
    <name type="scientific">Luteitalea pratensis</name>
    <dbReference type="NCBI Taxonomy" id="1855912"/>
    <lineage>
        <taxon>Bacteria</taxon>
        <taxon>Pseudomonadati</taxon>
        <taxon>Acidobacteriota</taxon>
        <taxon>Vicinamibacteria</taxon>
        <taxon>Vicinamibacterales</taxon>
        <taxon>Vicinamibacteraceae</taxon>
        <taxon>Luteitalea</taxon>
    </lineage>
</organism>
<evidence type="ECO:0000313" key="8">
    <source>
        <dbReference type="Proteomes" id="UP000076079"/>
    </source>
</evidence>
<dbReference type="InterPro" id="IPR006260">
    <property type="entry name" value="TonB/TolA_C"/>
</dbReference>
<dbReference type="GO" id="GO:0055085">
    <property type="term" value="P:transmembrane transport"/>
    <property type="evidence" value="ECO:0007669"/>
    <property type="project" value="InterPro"/>
</dbReference>
<comment type="subcellular location">
    <subcellularLocation>
        <location evidence="1">Membrane</location>
        <topology evidence="1">Single-pass membrane protein</topology>
    </subcellularLocation>
</comment>
<evidence type="ECO:0000256" key="2">
    <source>
        <dbReference type="ARBA" id="ARBA00022692"/>
    </source>
</evidence>
<dbReference type="Gene3D" id="3.30.1150.10">
    <property type="match status" value="1"/>
</dbReference>
<evidence type="ECO:0000256" key="5">
    <source>
        <dbReference type="SAM" id="Phobius"/>
    </source>
</evidence>
<feature type="transmembrane region" description="Helical" evidence="5">
    <location>
        <begin position="91"/>
        <end position="111"/>
    </location>
</feature>
<feature type="transmembrane region" description="Helical" evidence="5">
    <location>
        <begin position="296"/>
        <end position="313"/>
    </location>
</feature>
<reference evidence="7 8" key="1">
    <citation type="journal article" date="2016" name="Genome Announc.">
        <title>First Complete Genome Sequence of a Subdivision 6 Acidobacterium Strain.</title>
        <authorList>
            <person name="Huang S."/>
            <person name="Vieira S."/>
            <person name="Bunk B."/>
            <person name="Riedel T."/>
            <person name="Sproer C."/>
            <person name="Overmann J."/>
        </authorList>
    </citation>
    <scope>NUCLEOTIDE SEQUENCE [LARGE SCALE GENOMIC DNA]</scope>
    <source>
        <strain evidence="8">DSM 100886 HEG_-6_39</strain>
    </source>
</reference>
<dbReference type="PATRIC" id="fig|1813736.3.peg.3378"/>
<dbReference type="GO" id="GO:0016020">
    <property type="term" value="C:membrane"/>
    <property type="evidence" value="ECO:0007669"/>
    <property type="project" value="UniProtKB-SubCell"/>
</dbReference>
<evidence type="ECO:0000313" key="7">
    <source>
        <dbReference type="EMBL" id="AMY09949.1"/>
    </source>
</evidence>
<name>A0A143PQ54_LUTPR</name>
<dbReference type="KEGG" id="abac:LuPra_03176"/>
<dbReference type="InterPro" id="IPR052173">
    <property type="entry name" value="Beta-lactam_resp_regulator"/>
</dbReference>
<sequence length="542" mass="58287">MSAWAFAVTWVLHSTVLGLVALSLPAILRLRDPRVLASWWGYSVGGIVLLPVLPLFLPRQPAVPMPVTTFVETTTAVLGPVLAAAPTLSPMAWLGTLWATGALARLAWLVIGHRRLRRLAACGKPVENDPALDRARALAPAAVLPPLAAARVPVVAVAEAGPCAFGWLDVCVLVPVALRERPEEERLAVYLHELAHIARADVSRGYADEAWRLLWWWQPSVWVLLSRVRLAREHEVDALVVSRTGGMRAYVEALLWCSTLQPAGAPSMPVGSRRHVLVRRVALMCQGATMPRTRRWITAAAMVVMFSGVSAVVNRVSPLRAAQFGVRPAVALEAGPLERVAVRPTLDMPAPRRTLHVAPNWPADMAVAAQYRVHLVLDATGQVAEARVLTGAIAAARDAAVAAEIDAVLTAVRQWKFDPPAQAPMLIAVDIAAHQDGATLSTMSTERAPLRAGGAIAPPRKIYDVKVEYPQAAQAARITGVVTIEATVGVDGTITEAQVLKGVAELDDAALASVRQWRFEPVWLNGEPVPVIVVLTVNFTLK</sequence>
<feature type="transmembrane region" description="Helical" evidence="5">
    <location>
        <begin position="39"/>
        <end position="57"/>
    </location>
</feature>
<dbReference type="Pfam" id="PF05569">
    <property type="entry name" value="Peptidase_M56"/>
    <property type="match status" value="1"/>
</dbReference>
<keyword evidence="3 5" id="KW-1133">Transmembrane helix</keyword>
<feature type="domain" description="TonB C-terminal" evidence="6">
    <location>
        <begin position="454"/>
        <end position="542"/>
    </location>
</feature>
<dbReference type="AlphaFoldDB" id="A0A143PQ54"/>
<reference evidence="8" key="2">
    <citation type="submission" date="2016-04" db="EMBL/GenBank/DDBJ databases">
        <title>First Complete Genome Sequence of a Subdivision 6 Acidobacterium.</title>
        <authorList>
            <person name="Huang S."/>
            <person name="Vieira S."/>
            <person name="Bunk B."/>
            <person name="Riedel T."/>
            <person name="Sproeer C."/>
            <person name="Overmann J."/>
        </authorList>
    </citation>
    <scope>NUCLEOTIDE SEQUENCE [LARGE SCALE GENOMIC DNA]</scope>
    <source>
        <strain evidence="8">DSM 100886 HEG_-6_39</strain>
    </source>
</reference>